<reference evidence="2" key="1">
    <citation type="journal article" date="2019" name="Int. J. Syst. Evol. Microbiol.">
        <title>The Global Catalogue of Microorganisms (GCM) 10K type strain sequencing project: providing services to taxonomists for standard genome sequencing and annotation.</title>
        <authorList>
            <consortium name="The Broad Institute Genomics Platform"/>
            <consortium name="The Broad Institute Genome Sequencing Center for Infectious Disease"/>
            <person name="Wu L."/>
            <person name="Ma J."/>
        </authorList>
    </citation>
    <scope>NUCLEOTIDE SEQUENCE [LARGE SCALE GENOMIC DNA]</scope>
    <source>
        <strain evidence="2">JCM 3115</strain>
    </source>
</reference>
<evidence type="ECO:0008006" key="3">
    <source>
        <dbReference type="Google" id="ProtNLM"/>
    </source>
</evidence>
<gene>
    <name evidence="1" type="ORF">GCM10010140_74110</name>
</gene>
<proteinExistence type="predicted"/>
<accession>A0ABQ2RML3</accession>
<evidence type="ECO:0000313" key="2">
    <source>
        <dbReference type="Proteomes" id="UP000611554"/>
    </source>
</evidence>
<sequence length="186" mass="20226">MVRWSPAWYATGTPTPFLQREALLAVLTLSALPQAFAARLAVHLSGGIVIGPGSVPDLPGFEGLRGVPLPVQAGSWERTAGVYDPLQRRIGIGSAPSPSISVCGHELGHAVDHMENRPSQAQWWSRLHARRCVQLPPPYRQDVGELFAESFACVLTRRVSRLIALIGDEPEAEGIYHWMAGRYGIG</sequence>
<protein>
    <recommendedName>
        <fullName evidence="3">IrrE N-terminal-like domain-containing protein</fullName>
    </recommendedName>
</protein>
<name>A0ABQ2RML3_9ACTN</name>
<keyword evidence="2" id="KW-1185">Reference proteome</keyword>
<evidence type="ECO:0000313" key="1">
    <source>
        <dbReference type="EMBL" id="GGQ33252.1"/>
    </source>
</evidence>
<dbReference type="InterPro" id="IPR024079">
    <property type="entry name" value="MetalloPept_cat_dom_sf"/>
</dbReference>
<dbReference type="Gene3D" id="3.40.390.10">
    <property type="entry name" value="Collagenase (Catalytic Domain)"/>
    <property type="match status" value="1"/>
</dbReference>
<organism evidence="1 2">
    <name type="scientific">Streptosporangium pseudovulgare</name>
    <dbReference type="NCBI Taxonomy" id="35765"/>
    <lineage>
        <taxon>Bacteria</taxon>
        <taxon>Bacillati</taxon>
        <taxon>Actinomycetota</taxon>
        <taxon>Actinomycetes</taxon>
        <taxon>Streptosporangiales</taxon>
        <taxon>Streptosporangiaceae</taxon>
        <taxon>Streptosporangium</taxon>
    </lineage>
</organism>
<dbReference type="Proteomes" id="UP000611554">
    <property type="component" value="Unassembled WGS sequence"/>
</dbReference>
<comment type="caution">
    <text evidence="1">The sequence shown here is derived from an EMBL/GenBank/DDBJ whole genome shotgun (WGS) entry which is preliminary data.</text>
</comment>
<dbReference type="EMBL" id="BMQJ01000033">
    <property type="protein sequence ID" value="GGQ33252.1"/>
    <property type="molecule type" value="Genomic_DNA"/>
</dbReference>